<dbReference type="KEGG" id="nnu:104608059"/>
<evidence type="ECO:0000313" key="5">
    <source>
        <dbReference type="RefSeq" id="XP_010272224.1"/>
    </source>
</evidence>
<dbReference type="InterPro" id="IPR011332">
    <property type="entry name" value="Ribosomal_zn-bd"/>
</dbReference>
<keyword evidence="2 5" id="KW-0689">Ribosomal protein</keyword>
<gene>
    <name evidence="5" type="primary">LOC104608059</name>
</gene>
<reference evidence="5" key="1">
    <citation type="submission" date="2025-08" db="UniProtKB">
        <authorList>
            <consortium name="RefSeq"/>
        </authorList>
    </citation>
    <scope>IDENTIFICATION</scope>
</reference>
<dbReference type="SUPFAM" id="SSF57829">
    <property type="entry name" value="Zn-binding ribosomal proteins"/>
    <property type="match status" value="1"/>
</dbReference>
<keyword evidence="3" id="KW-0687">Ribonucleoprotein</keyword>
<keyword evidence="4" id="KW-1185">Reference proteome</keyword>
<dbReference type="Proteomes" id="UP000189703">
    <property type="component" value="Unplaced"/>
</dbReference>
<evidence type="ECO:0000313" key="4">
    <source>
        <dbReference type="Proteomes" id="UP000189703"/>
    </source>
</evidence>
<dbReference type="eggNOG" id="KOG0402">
    <property type="taxonomic scope" value="Eukaryota"/>
</dbReference>
<evidence type="ECO:0000256" key="3">
    <source>
        <dbReference type="ARBA" id="ARBA00023274"/>
    </source>
</evidence>
<evidence type="ECO:0000256" key="2">
    <source>
        <dbReference type="ARBA" id="ARBA00022980"/>
    </source>
</evidence>
<dbReference type="GeneID" id="104608059"/>
<dbReference type="Pfam" id="PF01780">
    <property type="entry name" value="Ribosomal_L37ae"/>
    <property type="match status" value="1"/>
</dbReference>
<organism evidence="4 5">
    <name type="scientific">Nelumbo nucifera</name>
    <name type="common">Sacred lotus</name>
    <dbReference type="NCBI Taxonomy" id="4432"/>
    <lineage>
        <taxon>Eukaryota</taxon>
        <taxon>Viridiplantae</taxon>
        <taxon>Streptophyta</taxon>
        <taxon>Embryophyta</taxon>
        <taxon>Tracheophyta</taxon>
        <taxon>Spermatophyta</taxon>
        <taxon>Magnoliopsida</taxon>
        <taxon>Proteales</taxon>
        <taxon>Nelumbonaceae</taxon>
        <taxon>Nelumbo</taxon>
    </lineage>
</organism>
<dbReference type="RefSeq" id="XP_010272224.1">
    <property type="nucleotide sequence ID" value="XM_010273922.2"/>
</dbReference>
<name>A0A1U8AVP8_NELNU</name>
<proteinExistence type="inferred from homology"/>
<dbReference type="AlphaFoldDB" id="A0A1U8AVP8"/>
<sequence>MGNVHQHDKETKKARIVGKYGTGYGGSLQKQIKNMEVSQLGKYICEFCGKCAVKRKVVGVWGCKNCGKVKAGGAYTLNSVSAVTVRNTIHHLREQTEG</sequence>
<evidence type="ECO:0000256" key="1">
    <source>
        <dbReference type="ARBA" id="ARBA00008672"/>
    </source>
</evidence>
<dbReference type="PANTHER" id="PTHR48132:SF4">
    <property type="entry name" value="LARGE RIBOSOMAL SUBUNIT PROTEIN EL43Z"/>
    <property type="match status" value="1"/>
</dbReference>
<dbReference type="InterPro" id="IPR002674">
    <property type="entry name" value="Ribosomal_eL43"/>
</dbReference>
<dbReference type="GO" id="GO:0003735">
    <property type="term" value="F:structural constituent of ribosome"/>
    <property type="evidence" value="ECO:0007669"/>
    <property type="project" value="InterPro"/>
</dbReference>
<dbReference type="GO" id="GO:1990904">
    <property type="term" value="C:ribonucleoprotein complex"/>
    <property type="evidence" value="ECO:0007669"/>
    <property type="project" value="UniProtKB-KW"/>
</dbReference>
<dbReference type="Gene3D" id="2.20.25.30">
    <property type="match status" value="1"/>
</dbReference>
<comment type="similarity">
    <text evidence="1">Belongs to the eukaryotic ribosomal protein eL43 family.</text>
</comment>
<dbReference type="GO" id="GO:0006412">
    <property type="term" value="P:translation"/>
    <property type="evidence" value="ECO:0007669"/>
    <property type="project" value="InterPro"/>
</dbReference>
<dbReference type="InParanoid" id="A0A1U8AVP8"/>
<protein>
    <submittedName>
        <fullName evidence="5">60S ribosomal protein L37a-1</fullName>
    </submittedName>
</protein>
<dbReference type="GO" id="GO:0005840">
    <property type="term" value="C:ribosome"/>
    <property type="evidence" value="ECO:0007669"/>
    <property type="project" value="UniProtKB-KW"/>
</dbReference>
<dbReference type="STRING" id="4432.A0A1U8AVP8"/>
<dbReference type="PANTHER" id="PTHR48132">
    <property type="entry name" value="ZGC:171772"/>
    <property type="match status" value="1"/>
</dbReference>
<accession>A0A1U8AVP8</accession>
<dbReference type="OrthoDB" id="1842026at2759"/>
<dbReference type="InterPro" id="IPR011331">
    <property type="entry name" value="Ribosomal_eL37/eL43"/>
</dbReference>